<evidence type="ECO:0000313" key="1">
    <source>
        <dbReference type="EMBL" id="GBN44917.1"/>
    </source>
</evidence>
<gene>
    <name evidence="1" type="ORF">AVEN_69341_1</name>
</gene>
<dbReference type="EMBL" id="BGPR01010215">
    <property type="protein sequence ID" value="GBN44917.1"/>
    <property type="molecule type" value="Genomic_DNA"/>
</dbReference>
<evidence type="ECO:0000313" key="2">
    <source>
        <dbReference type="Proteomes" id="UP000499080"/>
    </source>
</evidence>
<keyword evidence="2" id="KW-1185">Reference proteome</keyword>
<dbReference type="AlphaFoldDB" id="A0A4Y2P3L9"/>
<comment type="caution">
    <text evidence="1">The sequence shown here is derived from an EMBL/GenBank/DDBJ whole genome shotgun (WGS) entry which is preliminary data.</text>
</comment>
<name>A0A4Y2P3L9_ARAVE</name>
<proteinExistence type="predicted"/>
<accession>A0A4Y2P3L9</accession>
<reference evidence="1 2" key="1">
    <citation type="journal article" date="2019" name="Sci. Rep.">
        <title>Orb-weaving spider Araneus ventricosus genome elucidates the spidroin gene catalogue.</title>
        <authorList>
            <person name="Kono N."/>
            <person name="Nakamura H."/>
            <person name="Ohtoshi R."/>
            <person name="Moran D.A.P."/>
            <person name="Shinohara A."/>
            <person name="Yoshida Y."/>
            <person name="Fujiwara M."/>
            <person name="Mori M."/>
            <person name="Tomita M."/>
            <person name="Arakawa K."/>
        </authorList>
    </citation>
    <scope>NUCLEOTIDE SEQUENCE [LARGE SCALE GENOMIC DNA]</scope>
</reference>
<protein>
    <submittedName>
        <fullName evidence="1">Uncharacterized protein</fullName>
    </submittedName>
</protein>
<sequence length="181" mass="20784">MVCLDTKTSYNRLLAMLERFLEINPAISKALIDIKEQQICANVEFETLTATLTGLKPIKIGLEKLCSRNPTLLTAEEVFAFITGELNKQNSEFAKNMKCSLVQRISERRNVSLVGLMQYLNFGEKYDDDAVTVDLSRLPNKNSLIQQAKIVLTTFFCEEDESLSNSITQKKRKRKFWKRNH</sequence>
<dbReference type="Proteomes" id="UP000499080">
    <property type="component" value="Unassembled WGS sequence"/>
</dbReference>
<organism evidence="1 2">
    <name type="scientific">Araneus ventricosus</name>
    <name type="common">Orbweaver spider</name>
    <name type="synonym">Epeira ventricosa</name>
    <dbReference type="NCBI Taxonomy" id="182803"/>
    <lineage>
        <taxon>Eukaryota</taxon>
        <taxon>Metazoa</taxon>
        <taxon>Ecdysozoa</taxon>
        <taxon>Arthropoda</taxon>
        <taxon>Chelicerata</taxon>
        <taxon>Arachnida</taxon>
        <taxon>Araneae</taxon>
        <taxon>Araneomorphae</taxon>
        <taxon>Entelegynae</taxon>
        <taxon>Araneoidea</taxon>
        <taxon>Araneidae</taxon>
        <taxon>Araneus</taxon>
    </lineage>
</organism>
<dbReference type="OrthoDB" id="10050977at2759"/>